<dbReference type="PANTHER" id="PTHR30213:SF0">
    <property type="entry name" value="UPF0761 MEMBRANE PROTEIN YIHY"/>
    <property type="match status" value="1"/>
</dbReference>
<proteinExistence type="predicted"/>
<evidence type="ECO:0000256" key="6">
    <source>
        <dbReference type="SAM" id="Phobius"/>
    </source>
</evidence>
<dbReference type="GO" id="GO:0005886">
    <property type="term" value="C:plasma membrane"/>
    <property type="evidence" value="ECO:0007669"/>
    <property type="project" value="UniProtKB-SubCell"/>
</dbReference>
<feature type="transmembrane region" description="Helical" evidence="6">
    <location>
        <begin position="53"/>
        <end position="75"/>
    </location>
</feature>
<protein>
    <submittedName>
        <fullName evidence="7">Uncharacterized protein</fullName>
    </submittedName>
</protein>
<comment type="subcellular location">
    <subcellularLocation>
        <location evidence="1">Cell membrane</location>
        <topology evidence="1">Multi-pass membrane protein</topology>
    </subcellularLocation>
</comment>
<evidence type="ECO:0000256" key="2">
    <source>
        <dbReference type="ARBA" id="ARBA00022475"/>
    </source>
</evidence>
<keyword evidence="5 6" id="KW-0472">Membrane</keyword>
<dbReference type="InterPro" id="IPR036388">
    <property type="entry name" value="WH-like_DNA-bd_sf"/>
</dbReference>
<feature type="transmembrane region" description="Helical" evidence="6">
    <location>
        <begin position="264"/>
        <end position="287"/>
    </location>
</feature>
<keyword evidence="3 6" id="KW-0812">Transmembrane</keyword>
<feature type="transmembrane region" description="Helical" evidence="6">
    <location>
        <begin position="115"/>
        <end position="134"/>
    </location>
</feature>
<dbReference type="Gene3D" id="1.10.10.10">
    <property type="entry name" value="Winged helix-like DNA-binding domain superfamily/Winged helix DNA-binding domain"/>
    <property type="match status" value="1"/>
</dbReference>
<dbReference type="EMBL" id="CP047423">
    <property type="protein sequence ID" value="QPD06269.1"/>
    <property type="molecule type" value="Genomic_DNA"/>
</dbReference>
<organism evidence="7 8">
    <name type="scientific">Candidatus Nitrospira kreftii</name>
    <dbReference type="NCBI Taxonomy" id="2652173"/>
    <lineage>
        <taxon>Bacteria</taxon>
        <taxon>Pseudomonadati</taxon>
        <taxon>Nitrospirota</taxon>
        <taxon>Nitrospiria</taxon>
        <taxon>Nitrospirales</taxon>
        <taxon>Nitrospiraceae</taxon>
        <taxon>Nitrospira</taxon>
    </lineage>
</organism>
<feature type="transmembrane region" description="Helical" evidence="6">
    <location>
        <begin position="199"/>
        <end position="220"/>
    </location>
</feature>
<evidence type="ECO:0000256" key="3">
    <source>
        <dbReference type="ARBA" id="ARBA00022692"/>
    </source>
</evidence>
<accession>A0A7S8J2A8</accession>
<dbReference type="InterPro" id="IPR036390">
    <property type="entry name" value="WH_DNA-bd_sf"/>
</dbReference>
<evidence type="ECO:0000256" key="4">
    <source>
        <dbReference type="ARBA" id="ARBA00022989"/>
    </source>
</evidence>
<keyword evidence="4 6" id="KW-1133">Transmembrane helix</keyword>
<evidence type="ECO:0000256" key="1">
    <source>
        <dbReference type="ARBA" id="ARBA00004651"/>
    </source>
</evidence>
<feature type="transmembrane region" description="Helical" evidence="6">
    <location>
        <begin position="232"/>
        <end position="252"/>
    </location>
</feature>
<keyword evidence="2" id="KW-1003">Cell membrane</keyword>
<dbReference type="SUPFAM" id="SSF46785">
    <property type="entry name" value="Winged helix' DNA-binding domain"/>
    <property type="match status" value="1"/>
</dbReference>
<evidence type="ECO:0000313" key="8">
    <source>
        <dbReference type="Proteomes" id="UP000593737"/>
    </source>
</evidence>
<evidence type="ECO:0000256" key="5">
    <source>
        <dbReference type="ARBA" id="ARBA00023136"/>
    </source>
</evidence>
<dbReference type="KEGG" id="nkf:Nkreftii_004043"/>
<name>A0A7S8J2A8_9BACT</name>
<feature type="transmembrane region" description="Helical" evidence="6">
    <location>
        <begin position="157"/>
        <end position="179"/>
    </location>
</feature>
<dbReference type="Proteomes" id="UP000593737">
    <property type="component" value="Chromosome"/>
</dbReference>
<gene>
    <name evidence="7" type="ORF">Nkreftii_004043</name>
</gene>
<sequence length="448" mass="49867">MRRSTDISHFSKHNLWTKDLSTMPLLHRLGTRALRLATAVGMEFRHRLLDARAAGLVFTTLLSLVPFLAVMFSVLKAFDVHHVIEPFLAQTLEPLGPKSREITTTIIGFVDNIKIGVLGVAGIAGLFYTTYSLIDKIEQALNAIWQVKQGRTWERKFADYLSAVLVGPVLVVSAFGLLASLQSHTMVQRLLEMEPFGTLLVWSGDLVPFAMLCAVFTFLYKMIPNTHVQVRSAVMGGVSAAILWIIAGEAFAKFVAASASYSAIYSSFAVLVLFLLWLYAGWMIVLIGAQFSFFHQYPTAYLSRLLWEQGTFVFREQLALKVLRVLGHHYLKGDRPLKLPELSSELNMPVSLVEEEIERLTDNGFVGRLQEPEGVSLIKSPELIFVKEVLDSVRNGTPPWVAPHLENSDRVSALLRRRDKAVQKELAGETIQSLLQDQERSGTAGLGG</sequence>
<dbReference type="Pfam" id="PF03631">
    <property type="entry name" value="Virul_fac_BrkB"/>
    <property type="match status" value="1"/>
</dbReference>
<dbReference type="AlphaFoldDB" id="A0A7S8J2A8"/>
<reference evidence="7 8" key="1">
    <citation type="journal article" date="2020" name="ISME J.">
        <title>Enrichment and physiological characterization of a novel comammox Nitrospira indicates ammonium inhibition of complete nitrification.</title>
        <authorList>
            <person name="Sakoula D."/>
            <person name="Koch H."/>
            <person name="Frank J."/>
            <person name="Jetten M.S.M."/>
            <person name="van Kessel M.A.H.J."/>
            <person name="Lucker S."/>
        </authorList>
    </citation>
    <scope>NUCLEOTIDE SEQUENCE [LARGE SCALE GENOMIC DNA]</scope>
    <source>
        <strain evidence="7">Comreactor17</strain>
    </source>
</reference>
<dbReference type="InterPro" id="IPR017039">
    <property type="entry name" value="Virul_fac_BrkB"/>
</dbReference>
<dbReference type="NCBIfam" id="TIGR00765">
    <property type="entry name" value="yihY_not_rbn"/>
    <property type="match status" value="1"/>
</dbReference>
<evidence type="ECO:0000313" key="7">
    <source>
        <dbReference type="EMBL" id="QPD06269.1"/>
    </source>
</evidence>
<dbReference type="PANTHER" id="PTHR30213">
    <property type="entry name" value="INNER MEMBRANE PROTEIN YHJD"/>
    <property type="match status" value="1"/>
</dbReference>